<reference evidence="6 7" key="1">
    <citation type="submission" date="2019-08" db="EMBL/GenBank/DDBJ databases">
        <title>Agrococcus lahaulensis sp. nov., isolated from a cold desert of the Indian Himalayas.</title>
        <authorList>
            <person name="Qu J.H."/>
        </authorList>
    </citation>
    <scope>NUCLEOTIDE SEQUENCE [LARGE SCALE GENOMIC DNA]</scope>
    <source>
        <strain evidence="6 7">NS18</strain>
    </source>
</reference>
<feature type="region of interest" description="Disordered" evidence="4">
    <location>
        <begin position="1"/>
        <end position="28"/>
    </location>
</feature>
<dbReference type="PANTHER" id="PTHR43130">
    <property type="entry name" value="ARAC-FAMILY TRANSCRIPTIONAL REGULATOR"/>
    <property type="match status" value="1"/>
</dbReference>
<dbReference type="InterPro" id="IPR002818">
    <property type="entry name" value="DJ-1/PfpI"/>
</dbReference>
<dbReference type="InterPro" id="IPR018062">
    <property type="entry name" value="HTH_AraC-typ_CS"/>
</dbReference>
<proteinExistence type="predicted"/>
<dbReference type="OrthoDB" id="3194870at2"/>
<evidence type="ECO:0000256" key="4">
    <source>
        <dbReference type="SAM" id="MobiDB-lite"/>
    </source>
</evidence>
<feature type="compositionally biased region" description="Polar residues" evidence="4">
    <location>
        <begin position="10"/>
        <end position="26"/>
    </location>
</feature>
<dbReference type="SUPFAM" id="SSF52317">
    <property type="entry name" value="Class I glutamine amidotransferase-like"/>
    <property type="match status" value="1"/>
</dbReference>
<dbReference type="CDD" id="cd03137">
    <property type="entry name" value="GATase1_AraC_1"/>
    <property type="match status" value="1"/>
</dbReference>
<keyword evidence="7" id="KW-1185">Reference proteome</keyword>
<gene>
    <name evidence="6" type="ORF">FQ330_05365</name>
</gene>
<keyword evidence="2" id="KW-0238">DNA-binding</keyword>
<protein>
    <submittedName>
        <fullName evidence="6">Helix-turn-helix domain-containing protein</fullName>
    </submittedName>
</protein>
<dbReference type="Proteomes" id="UP000323221">
    <property type="component" value="Unassembled WGS sequence"/>
</dbReference>
<dbReference type="AlphaFoldDB" id="A0A5M8QKJ9"/>
<dbReference type="SUPFAM" id="SSF46689">
    <property type="entry name" value="Homeodomain-like"/>
    <property type="match status" value="2"/>
</dbReference>
<evidence type="ECO:0000256" key="3">
    <source>
        <dbReference type="ARBA" id="ARBA00023163"/>
    </source>
</evidence>
<keyword evidence="1" id="KW-0805">Transcription regulation</keyword>
<keyword evidence="3" id="KW-0804">Transcription</keyword>
<organism evidence="6 7">
    <name type="scientific">Agrococcus sediminis</name>
    <dbReference type="NCBI Taxonomy" id="2599924"/>
    <lineage>
        <taxon>Bacteria</taxon>
        <taxon>Bacillati</taxon>
        <taxon>Actinomycetota</taxon>
        <taxon>Actinomycetes</taxon>
        <taxon>Micrococcales</taxon>
        <taxon>Microbacteriaceae</taxon>
        <taxon>Agrococcus</taxon>
    </lineage>
</organism>
<comment type="caution">
    <text evidence="6">The sequence shown here is derived from an EMBL/GenBank/DDBJ whole genome shotgun (WGS) entry which is preliminary data.</text>
</comment>
<dbReference type="Pfam" id="PF12833">
    <property type="entry name" value="HTH_18"/>
    <property type="match status" value="1"/>
</dbReference>
<dbReference type="EMBL" id="VOIR01000012">
    <property type="protein sequence ID" value="KAA6435183.1"/>
    <property type="molecule type" value="Genomic_DNA"/>
</dbReference>
<evidence type="ECO:0000313" key="7">
    <source>
        <dbReference type="Proteomes" id="UP000323221"/>
    </source>
</evidence>
<sequence length="360" mass="38548">MAGSLRSPRSCHQWQDGQHSTRSCQGGSVPRESEEAVLQVACIVDDEVSAFELAVAAEVFGADRTDRGVPRNDFRVVTPTPGPIRVEGGLGLPIMVQEGLAFADEADVVIVAPYADCCIDAACSVSIAHVLQRAVARGARVLTLCTGAFVAARAGILSGRRVATHWRHVEQLAEQFPDIVVERDALWADDGPVTSSAGTAAAIDASLHLIRELQGAQVAAIIARSMVVPPLRDGGQSQYAVGPVAEQRADTLAPLIDWVAARLDEEHTIASLARRARLSERTFARRFREELGTTPAAWLVSQRVQRAQALLEATDLGLDAVAQQAGFGTAALLRHHFTRQLGVAPSAYRRRFAVSETVDA</sequence>
<dbReference type="PROSITE" id="PS01124">
    <property type="entry name" value="HTH_ARAC_FAMILY_2"/>
    <property type="match status" value="1"/>
</dbReference>
<dbReference type="InterPro" id="IPR029062">
    <property type="entry name" value="Class_I_gatase-like"/>
</dbReference>
<evidence type="ECO:0000256" key="1">
    <source>
        <dbReference type="ARBA" id="ARBA00023015"/>
    </source>
</evidence>
<evidence type="ECO:0000259" key="5">
    <source>
        <dbReference type="PROSITE" id="PS01124"/>
    </source>
</evidence>
<name>A0A5M8QKJ9_9MICO</name>
<dbReference type="InterPro" id="IPR009057">
    <property type="entry name" value="Homeodomain-like_sf"/>
</dbReference>
<dbReference type="InterPro" id="IPR018060">
    <property type="entry name" value="HTH_AraC"/>
</dbReference>
<dbReference type="GO" id="GO:0043565">
    <property type="term" value="F:sequence-specific DNA binding"/>
    <property type="evidence" value="ECO:0007669"/>
    <property type="project" value="InterPro"/>
</dbReference>
<dbReference type="InterPro" id="IPR052158">
    <property type="entry name" value="INH-QAR"/>
</dbReference>
<dbReference type="Gene3D" id="3.40.50.880">
    <property type="match status" value="1"/>
</dbReference>
<dbReference type="GO" id="GO:0003700">
    <property type="term" value="F:DNA-binding transcription factor activity"/>
    <property type="evidence" value="ECO:0007669"/>
    <property type="project" value="InterPro"/>
</dbReference>
<dbReference type="PROSITE" id="PS00041">
    <property type="entry name" value="HTH_ARAC_FAMILY_1"/>
    <property type="match status" value="1"/>
</dbReference>
<dbReference type="SMART" id="SM00342">
    <property type="entry name" value="HTH_ARAC"/>
    <property type="match status" value="1"/>
</dbReference>
<dbReference type="Gene3D" id="1.10.10.60">
    <property type="entry name" value="Homeodomain-like"/>
    <property type="match status" value="1"/>
</dbReference>
<feature type="domain" description="HTH araC/xylS-type" evidence="5">
    <location>
        <begin position="253"/>
        <end position="351"/>
    </location>
</feature>
<evidence type="ECO:0000313" key="6">
    <source>
        <dbReference type="EMBL" id="KAA6435183.1"/>
    </source>
</evidence>
<dbReference type="Pfam" id="PF01965">
    <property type="entry name" value="DJ-1_PfpI"/>
    <property type="match status" value="1"/>
</dbReference>
<evidence type="ECO:0000256" key="2">
    <source>
        <dbReference type="ARBA" id="ARBA00023125"/>
    </source>
</evidence>
<dbReference type="PANTHER" id="PTHR43130:SF3">
    <property type="entry name" value="HTH-TYPE TRANSCRIPTIONAL REGULATOR RV1931C"/>
    <property type="match status" value="1"/>
</dbReference>
<accession>A0A5M8QKJ9</accession>